<dbReference type="EMBL" id="JBBUTF010000004">
    <property type="protein sequence ID" value="MEK8025509.1"/>
    <property type="molecule type" value="Genomic_DNA"/>
</dbReference>
<dbReference type="Pfam" id="PF13860">
    <property type="entry name" value="FlgD_ig"/>
    <property type="match status" value="1"/>
</dbReference>
<feature type="compositionally biased region" description="Low complexity" evidence="6">
    <location>
        <begin position="1"/>
        <end position="12"/>
    </location>
</feature>
<dbReference type="Gene3D" id="2.60.40.4070">
    <property type="match status" value="1"/>
</dbReference>
<evidence type="ECO:0000256" key="4">
    <source>
        <dbReference type="ARBA" id="ARBA00024746"/>
    </source>
</evidence>
<dbReference type="InterPro" id="IPR025965">
    <property type="entry name" value="FlgD/Vpr_Ig-like"/>
</dbReference>
<name>A0ABU9B6J0_9BURK</name>
<evidence type="ECO:0000259" key="8">
    <source>
        <dbReference type="Pfam" id="PF13861"/>
    </source>
</evidence>
<gene>
    <name evidence="9" type="ORF">AACH11_05995</name>
</gene>
<organism evidence="9 10">
    <name type="scientific">Pseudaquabacterium rugosum</name>
    <dbReference type="NCBI Taxonomy" id="2984194"/>
    <lineage>
        <taxon>Bacteria</taxon>
        <taxon>Pseudomonadati</taxon>
        <taxon>Pseudomonadota</taxon>
        <taxon>Betaproteobacteria</taxon>
        <taxon>Burkholderiales</taxon>
        <taxon>Sphaerotilaceae</taxon>
        <taxon>Pseudaquabacterium</taxon>
    </lineage>
</organism>
<protein>
    <recommendedName>
        <fullName evidence="2 5">Basal-body rod modification protein FlgD</fullName>
    </recommendedName>
</protein>
<dbReference type="Pfam" id="PF13861">
    <property type="entry name" value="FLgD_tudor"/>
    <property type="match status" value="1"/>
</dbReference>
<sequence>MSTTSATSSTSSNPYAYLNGSSTSASSTSSSSSSTSATSAQEQNERFLTLLTAQLQNQDPMNPMDNAQMTSQMAQISTVSSLETVNQSLQSLGSQFVQMQALQGASMVGREVMLEGDRMSVDDAAGTGSGAYELASAASKVELQVLNASGRVVDTVNLGAQSAGRQSFEWDGGDLAPTDAAGYRFNIVATSSSGSTVTATELMYDQVTSVNTSGSALALQTTHSGSVGYSAIKGLH</sequence>
<reference evidence="9 10" key="1">
    <citation type="submission" date="2024-04" db="EMBL/GenBank/DDBJ databases">
        <title>Novel species of the genus Ideonella isolated from streams.</title>
        <authorList>
            <person name="Lu H."/>
        </authorList>
    </citation>
    <scope>NUCLEOTIDE SEQUENCE [LARGE SCALE GENOMIC DNA]</scope>
    <source>
        <strain evidence="9 10">BYS139W</strain>
    </source>
</reference>
<evidence type="ECO:0000313" key="9">
    <source>
        <dbReference type="EMBL" id="MEK8025509.1"/>
    </source>
</evidence>
<evidence type="ECO:0000259" key="7">
    <source>
        <dbReference type="Pfam" id="PF13860"/>
    </source>
</evidence>
<dbReference type="RefSeq" id="WP_341373282.1">
    <property type="nucleotide sequence ID" value="NZ_JBBUTF010000004.1"/>
</dbReference>
<dbReference type="Gene3D" id="2.30.30.910">
    <property type="match status" value="1"/>
</dbReference>
<keyword evidence="9" id="KW-0282">Flagellum</keyword>
<keyword evidence="3 5" id="KW-1005">Bacterial flagellum biogenesis</keyword>
<comment type="similarity">
    <text evidence="1 5">Belongs to the FlgD family.</text>
</comment>
<keyword evidence="10" id="KW-1185">Reference proteome</keyword>
<evidence type="ECO:0000256" key="6">
    <source>
        <dbReference type="SAM" id="MobiDB-lite"/>
    </source>
</evidence>
<comment type="function">
    <text evidence="4 5">Required for flagellar hook formation. May act as a scaffolding protein.</text>
</comment>
<keyword evidence="9" id="KW-0966">Cell projection</keyword>
<dbReference type="InterPro" id="IPR025963">
    <property type="entry name" value="FLgD_Tudor"/>
</dbReference>
<evidence type="ECO:0000256" key="3">
    <source>
        <dbReference type="ARBA" id="ARBA00022795"/>
    </source>
</evidence>
<feature type="region of interest" description="Disordered" evidence="6">
    <location>
        <begin position="1"/>
        <end position="43"/>
    </location>
</feature>
<dbReference type="Pfam" id="PF03963">
    <property type="entry name" value="FlgD"/>
    <property type="match status" value="1"/>
</dbReference>
<feature type="domain" description="FlgD/Vpr Ig-like" evidence="7">
    <location>
        <begin position="117"/>
        <end position="192"/>
    </location>
</feature>
<evidence type="ECO:0000256" key="2">
    <source>
        <dbReference type="ARBA" id="ARBA00016013"/>
    </source>
</evidence>
<evidence type="ECO:0000256" key="5">
    <source>
        <dbReference type="RuleBase" id="RU362076"/>
    </source>
</evidence>
<evidence type="ECO:0000313" key="10">
    <source>
        <dbReference type="Proteomes" id="UP001368500"/>
    </source>
</evidence>
<dbReference type="Proteomes" id="UP001368500">
    <property type="component" value="Unassembled WGS sequence"/>
</dbReference>
<comment type="caution">
    <text evidence="9">The sequence shown here is derived from an EMBL/GenBank/DDBJ whole genome shotgun (WGS) entry which is preliminary data.</text>
</comment>
<keyword evidence="9" id="KW-0969">Cilium</keyword>
<accession>A0ABU9B6J0</accession>
<dbReference type="InterPro" id="IPR005648">
    <property type="entry name" value="FlgD"/>
</dbReference>
<feature type="domain" description="FlgD Tudor-like" evidence="8">
    <location>
        <begin position="99"/>
        <end position="233"/>
    </location>
</feature>
<evidence type="ECO:0000256" key="1">
    <source>
        <dbReference type="ARBA" id="ARBA00010577"/>
    </source>
</evidence>
<proteinExistence type="inferred from homology"/>
<feature type="compositionally biased region" description="Low complexity" evidence="6">
    <location>
        <begin position="21"/>
        <end position="40"/>
    </location>
</feature>